<sequence length="242" mass="26648">MNSSAGLESADHPTEISFEFSPEDLQPIFPPLNQLPLDADWIGGIAESTANEYSNAGQSPFVQSAIFPNAPILRPEAYMDYPQFDVHGAPGMLDEMATPDEGDEGQRDCTFPPLYQGRSATTFEDVISQSPRRSVGGALLFKRASTNTRITKTGNKMEDRRLLRRGDATPLSRLIGRRGVPEDQVRVGQGLDTGLKAAVEAITKLRLLTLRTVRSDDGRGEEEMEERPEGRQSSGWDQIRSP</sequence>
<keyword evidence="3" id="KW-1185">Reference proteome</keyword>
<proteinExistence type="predicted"/>
<organism evidence="2 3">
    <name type="scientific">Ophiobolus disseminans</name>
    <dbReference type="NCBI Taxonomy" id="1469910"/>
    <lineage>
        <taxon>Eukaryota</taxon>
        <taxon>Fungi</taxon>
        <taxon>Dikarya</taxon>
        <taxon>Ascomycota</taxon>
        <taxon>Pezizomycotina</taxon>
        <taxon>Dothideomycetes</taxon>
        <taxon>Pleosporomycetidae</taxon>
        <taxon>Pleosporales</taxon>
        <taxon>Pleosporineae</taxon>
        <taxon>Phaeosphaeriaceae</taxon>
        <taxon>Ophiobolus</taxon>
    </lineage>
</organism>
<feature type="compositionally biased region" description="Polar residues" evidence="1">
    <location>
        <begin position="232"/>
        <end position="242"/>
    </location>
</feature>
<dbReference type="AlphaFoldDB" id="A0A6A6ZZW4"/>
<dbReference type="Proteomes" id="UP000799424">
    <property type="component" value="Unassembled WGS sequence"/>
</dbReference>
<gene>
    <name evidence="2" type="ORF">CC86DRAFT_407218</name>
</gene>
<evidence type="ECO:0000313" key="2">
    <source>
        <dbReference type="EMBL" id="KAF2825977.1"/>
    </source>
</evidence>
<name>A0A6A6ZZW4_9PLEO</name>
<evidence type="ECO:0000256" key="1">
    <source>
        <dbReference type="SAM" id="MobiDB-lite"/>
    </source>
</evidence>
<dbReference type="EMBL" id="MU006227">
    <property type="protein sequence ID" value="KAF2825977.1"/>
    <property type="molecule type" value="Genomic_DNA"/>
</dbReference>
<evidence type="ECO:0000313" key="3">
    <source>
        <dbReference type="Proteomes" id="UP000799424"/>
    </source>
</evidence>
<reference evidence="2" key="1">
    <citation type="journal article" date="2020" name="Stud. Mycol.">
        <title>101 Dothideomycetes genomes: a test case for predicting lifestyles and emergence of pathogens.</title>
        <authorList>
            <person name="Haridas S."/>
            <person name="Albert R."/>
            <person name="Binder M."/>
            <person name="Bloem J."/>
            <person name="Labutti K."/>
            <person name="Salamov A."/>
            <person name="Andreopoulos B."/>
            <person name="Baker S."/>
            <person name="Barry K."/>
            <person name="Bills G."/>
            <person name="Bluhm B."/>
            <person name="Cannon C."/>
            <person name="Castanera R."/>
            <person name="Culley D."/>
            <person name="Daum C."/>
            <person name="Ezra D."/>
            <person name="Gonzalez J."/>
            <person name="Henrissat B."/>
            <person name="Kuo A."/>
            <person name="Liang C."/>
            <person name="Lipzen A."/>
            <person name="Lutzoni F."/>
            <person name="Magnuson J."/>
            <person name="Mondo S."/>
            <person name="Nolan M."/>
            <person name="Ohm R."/>
            <person name="Pangilinan J."/>
            <person name="Park H.-J."/>
            <person name="Ramirez L."/>
            <person name="Alfaro M."/>
            <person name="Sun H."/>
            <person name="Tritt A."/>
            <person name="Yoshinaga Y."/>
            <person name="Zwiers L.-H."/>
            <person name="Turgeon B."/>
            <person name="Goodwin S."/>
            <person name="Spatafora J."/>
            <person name="Crous P."/>
            <person name="Grigoriev I."/>
        </authorList>
    </citation>
    <scope>NUCLEOTIDE SEQUENCE</scope>
    <source>
        <strain evidence="2">CBS 113818</strain>
    </source>
</reference>
<feature type="region of interest" description="Disordered" evidence="1">
    <location>
        <begin position="213"/>
        <end position="242"/>
    </location>
</feature>
<protein>
    <submittedName>
        <fullName evidence="2">Uncharacterized protein</fullName>
    </submittedName>
</protein>
<accession>A0A6A6ZZW4</accession>